<evidence type="ECO:0000259" key="1">
    <source>
        <dbReference type="Pfam" id="PF22818"/>
    </source>
</evidence>
<proteinExistence type="predicted"/>
<evidence type="ECO:0000313" key="3">
    <source>
        <dbReference type="Proteomes" id="UP000276953"/>
    </source>
</evidence>
<dbReference type="GO" id="GO:0016829">
    <property type="term" value="F:lyase activity"/>
    <property type="evidence" value="ECO:0007669"/>
    <property type="project" value="UniProtKB-KW"/>
</dbReference>
<sequence>MRYADYSYRFYTLTSYEKAEDGKFTAHIHLNKDHDIFKGHFPGNPVTPGVCMMQIIKELTEEFTGSKLFLKTASNVKFMAIINPFETPDLVLQLDINEDGEDVKVKNTTSFGETIALKLSVSYKKISS</sequence>
<comment type="caution">
    <text evidence="2">The sequence shown here is derived from an EMBL/GenBank/DDBJ whole genome shotgun (WGS) entry which is preliminary data.</text>
</comment>
<dbReference type="AlphaFoldDB" id="A0A3S0NPI0"/>
<dbReference type="Pfam" id="PF22818">
    <property type="entry name" value="ApeI-like"/>
    <property type="match status" value="1"/>
</dbReference>
<dbReference type="InterPro" id="IPR054545">
    <property type="entry name" value="ApeI-like"/>
</dbReference>
<dbReference type="Gene3D" id="3.10.129.10">
    <property type="entry name" value="Hotdog Thioesterase"/>
    <property type="match status" value="1"/>
</dbReference>
<organism evidence="2 3">
    <name type="scientific">Chryseobacterium arthrosphaerae</name>
    <dbReference type="NCBI Taxonomy" id="651561"/>
    <lineage>
        <taxon>Bacteria</taxon>
        <taxon>Pseudomonadati</taxon>
        <taxon>Bacteroidota</taxon>
        <taxon>Flavobacteriia</taxon>
        <taxon>Flavobacteriales</taxon>
        <taxon>Weeksellaceae</taxon>
        <taxon>Chryseobacterium group</taxon>
        <taxon>Chryseobacterium</taxon>
    </lineage>
</organism>
<feature type="domain" description="ApeI dehydratase-like" evidence="1">
    <location>
        <begin position="18"/>
        <end position="98"/>
    </location>
</feature>
<evidence type="ECO:0000313" key="2">
    <source>
        <dbReference type="EMBL" id="RTZ50117.1"/>
    </source>
</evidence>
<reference evidence="2 3" key="1">
    <citation type="submission" date="2018-12" db="EMBL/GenBank/DDBJ databases">
        <title>Draft Genome Sequence of Chryseobacterium arthrosphaerae strain ED882-96 Isolated from the Blood of a Patient with Liver Cirrhosis in Taiwan.</title>
        <authorList>
            <person name="Lin J.-N."/>
            <person name="Lai C.-H."/>
            <person name="Yang C.-H."/>
            <person name="Huang Y.-H."/>
        </authorList>
    </citation>
    <scope>NUCLEOTIDE SEQUENCE [LARGE SCALE GENOMIC DNA]</scope>
    <source>
        <strain evidence="2 3">ED882-96</strain>
    </source>
</reference>
<name>A0A3S0NPI0_9FLAO</name>
<gene>
    <name evidence="2" type="ORF">EJ377_08910</name>
</gene>
<dbReference type="SUPFAM" id="SSF54637">
    <property type="entry name" value="Thioesterase/thiol ester dehydrase-isomerase"/>
    <property type="match status" value="1"/>
</dbReference>
<dbReference type="EMBL" id="RYFC01000001">
    <property type="protein sequence ID" value="RTZ50117.1"/>
    <property type="molecule type" value="Genomic_DNA"/>
</dbReference>
<protein>
    <submittedName>
        <fullName evidence="2">3-hydroxyacyl-ACP dehydratase</fullName>
    </submittedName>
</protein>
<dbReference type="Proteomes" id="UP000276953">
    <property type="component" value="Unassembled WGS sequence"/>
</dbReference>
<dbReference type="InterPro" id="IPR029069">
    <property type="entry name" value="HotDog_dom_sf"/>
</dbReference>
<accession>A0A3S0NPI0</accession>